<reference evidence="2" key="1">
    <citation type="submission" date="2019-03" db="EMBL/GenBank/DDBJ databases">
        <title>Flavobacterium sp.</title>
        <authorList>
            <person name="Kim H."/>
        </authorList>
    </citation>
    <scope>NUCLEOTIDE SEQUENCE [LARGE SCALE GENOMIC DNA]</scope>
    <source>
        <strain evidence="2">GS13</strain>
    </source>
</reference>
<proteinExistence type="predicted"/>
<evidence type="ECO:0000313" key="2">
    <source>
        <dbReference type="Proteomes" id="UP000291124"/>
    </source>
</evidence>
<accession>A0A4P6Y609</accession>
<dbReference type="InterPro" id="IPR019619">
    <property type="entry name" value="DUF2490"/>
</dbReference>
<organism evidence="1 2">
    <name type="scientific">Flavobacterium nackdongense</name>
    <dbReference type="NCBI Taxonomy" id="2547394"/>
    <lineage>
        <taxon>Bacteria</taxon>
        <taxon>Pseudomonadati</taxon>
        <taxon>Bacteroidota</taxon>
        <taxon>Flavobacteriia</taxon>
        <taxon>Flavobacteriales</taxon>
        <taxon>Flavobacteriaceae</taxon>
        <taxon>Flavobacterium</taxon>
    </lineage>
</organism>
<protein>
    <submittedName>
        <fullName evidence="1">DUF2490 domain-containing protein</fullName>
    </submittedName>
</protein>
<dbReference type="Proteomes" id="UP000291124">
    <property type="component" value="Chromosome"/>
</dbReference>
<dbReference type="OrthoDB" id="822529at2"/>
<dbReference type="RefSeq" id="WP_133275227.1">
    <property type="nucleotide sequence ID" value="NZ_CP037933.1"/>
</dbReference>
<dbReference type="KEGG" id="fnk:E1750_02385"/>
<evidence type="ECO:0000313" key="1">
    <source>
        <dbReference type="EMBL" id="QBN17696.1"/>
    </source>
</evidence>
<dbReference type="EMBL" id="CP037933">
    <property type="protein sequence ID" value="QBN17696.1"/>
    <property type="molecule type" value="Genomic_DNA"/>
</dbReference>
<dbReference type="Pfam" id="PF10677">
    <property type="entry name" value="DUF2490"/>
    <property type="match status" value="1"/>
</dbReference>
<dbReference type="AlphaFoldDB" id="A0A4P6Y609"/>
<name>A0A4P6Y609_9FLAO</name>
<keyword evidence="2" id="KW-1185">Reference proteome</keyword>
<sequence length="251" mass="29848">MNLQNKFILWFFLCFGTSTICNGQNSSFELWPETDIWYRLNSSWRVSTFIPITKYNENDSRDLNIYLHLDYGWGDGKYAIIRRLMDQETAQKMNVWMVRAGVMKGWSIGENRGDYTEEMVFSELHKRIPLPGNILLSHRLRVDTRWLGQENDFSYRFRYRVMLEKEYKSGKSSIVPYVNLEPYWDSRYSKIVKTRLIGGVTTTWRDRYAIEGNLTYQYDETYSTENLYAVNVIFHIFLEKNLFSSNSVNAP</sequence>
<gene>
    <name evidence="1" type="ORF">E1750_02385</name>
</gene>